<proteinExistence type="predicted"/>
<reference evidence="1" key="1">
    <citation type="submission" date="2011-05" db="EMBL/GenBank/DDBJ databases">
        <title>Complete sequence of Thermoanaerobacterium xylanolyticum LX-11.</title>
        <authorList>
            <consortium name="US DOE Joint Genome Institute"/>
            <person name="Lucas S."/>
            <person name="Han J."/>
            <person name="Lapidus A."/>
            <person name="Cheng J.-F."/>
            <person name="Goodwin L."/>
            <person name="Pitluck S."/>
            <person name="Peters L."/>
            <person name="Mikhailova N."/>
            <person name="Lu M."/>
            <person name="Han C."/>
            <person name="Tapia R."/>
            <person name="Land M."/>
            <person name="Hauser L."/>
            <person name="Kyrpides N."/>
            <person name="Ivanova N."/>
            <person name="Pagani I."/>
            <person name="Hemme C."/>
            <person name="Woyke T."/>
        </authorList>
    </citation>
    <scope>NUCLEOTIDE SEQUENCE</scope>
    <source>
        <strain evidence="1">LX-11</strain>
    </source>
</reference>
<dbReference type="EMBL" id="CP002739">
    <property type="protein sequence ID" value="AEF18149.1"/>
    <property type="molecule type" value="Genomic_DNA"/>
</dbReference>
<accession>F6BKR6</accession>
<dbReference type="AlphaFoldDB" id="F6BKR6"/>
<dbReference type="STRING" id="858215.Thexy_2141"/>
<organism evidence="1 2">
    <name type="scientific">Thermoanaerobacterium xylanolyticum (strain ATCC 49914 / DSM 7097 / LX-11)</name>
    <dbReference type="NCBI Taxonomy" id="858215"/>
    <lineage>
        <taxon>Bacteria</taxon>
        <taxon>Bacillati</taxon>
        <taxon>Bacillota</taxon>
        <taxon>Clostridia</taxon>
        <taxon>Thermoanaerobacterales</taxon>
        <taxon>Thermoanaerobacteraceae</taxon>
        <taxon>Thermoanaerobacterium</taxon>
    </lineage>
</organism>
<dbReference type="RefSeq" id="WP_013788878.1">
    <property type="nucleotide sequence ID" value="NC_015555.1"/>
</dbReference>
<keyword evidence="2" id="KW-1185">Reference proteome</keyword>
<name>F6BKR6_THEXL</name>
<evidence type="ECO:0000313" key="1">
    <source>
        <dbReference type="EMBL" id="AEF18149.1"/>
    </source>
</evidence>
<dbReference type="HOGENOM" id="CLU_2756546_0_0_9"/>
<evidence type="ECO:0000313" key="2">
    <source>
        <dbReference type="Proteomes" id="UP000007239"/>
    </source>
</evidence>
<dbReference type="KEGG" id="txy:Thexy_2141"/>
<gene>
    <name evidence="1" type="ordered locus">Thexy_2141</name>
</gene>
<dbReference type="Proteomes" id="UP000007239">
    <property type="component" value="Chromosome"/>
</dbReference>
<protein>
    <submittedName>
        <fullName evidence="1">Uncharacterized protein</fullName>
    </submittedName>
</protein>
<sequence>MEKQNGGIMLRGKNYSEEYKAKLVETYNYFKENGYNFTEHALNRILGRMGQGKIFSIEDVLDTLTNGKKY</sequence>